<keyword evidence="2 6" id="KW-0812">Transmembrane</keyword>
<gene>
    <name evidence="7" type="ORF">Pc21g08370</name>
    <name evidence="7" type="ORF">PCH_Pc21g08370</name>
</gene>
<dbReference type="VEuPathDB" id="FungiDB:PCH_Pc21g08370"/>
<feature type="region of interest" description="Disordered" evidence="5">
    <location>
        <begin position="122"/>
        <end position="165"/>
    </location>
</feature>
<evidence type="ECO:0000313" key="7">
    <source>
        <dbReference type="EMBL" id="CAP95734.1"/>
    </source>
</evidence>
<sequence length="252" mass="26408">MTANGPPFGFAIRRNGSCLRDIGECDTDAGKDPVTSQHFFRCCPTGATCSDANTGLCCPDEEDCRQEVSNPAHCANETWDLYRNYDGGHFCCEQGQYGFNRTQGGVGCGTEQELMIESRTSLSPVSLGATPTPSSSPISSSSPTSSNSPTSSSSPASSSSSSSNAGAIAGGVVGGVAGLAIIVALLWYFMRRRPLKQQPQAQTPVTGAAMLQHESFQPPGIPSELDGNASVSELPSHKENTLHELPESAKSR</sequence>
<organism evidence="7 8">
    <name type="scientific">Penicillium rubens (strain ATCC 28089 / DSM 1075 / NRRL 1951 / Wisconsin 54-1255)</name>
    <name type="common">Penicillium chrysogenum</name>
    <dbReference type="NCBI Taxonomy" id="500485"/>
    <lineage>
        <taxon>Eukaryota</taxon>
        <taxon>Fungi</taxon>
        <taxon>Dikarya</taxon>
        <taxon>Ascomycota</taxon>
        <taxon>Pezizomycotina</taxon>
        <taxon>Eurotiomycetes</taxon>
        <taxon>Eurotiomycetidae</taxon>
        <taxon>Eurotiales</taxon>
        <taxon>Aspergillaceae</taxon>
        <taxon>Penicillium</taxon>
        <taxon>Penicillium chrysogenum species complex</taxon>
    </lineage>
</organism>
<dbReference type="GO" id="GO:0071944">
    <property type="term" value="C:cell periphery"/>
    <property type="evidence" value="ECO:0007669"/>
    <property type="project" value="UniProtKB-ARBA"/>
</dbReference>
<feature type="compositionally biased region" description="Low complexity" evidence="5">
    <location>
        <begin position="130"/>
        <end position="165"/>
    </location>
</feature>
<protein>
    <submittedName>
        <fullName evidence="7">Pc21g08370 protein</fullName>
    </submittedName>
</protein>
<evidence type="ECO:0000256" key="2">
    <source>
        <dbReference type="ARBA" id="ARBA00022692"/>
    </source>
</evidence>
<name>B6HLX9_PENRW</name>
<proteinExistence type="predicted"/>
<dbReference type="KEGG" id="pcs:N7525_007297"/>
<feature type="region of interest" description="Disordered" evidence="5">
    <location>
        <begin position="200"/>
        <end position="252"/>
    </location>
</feature>
<dbReference type="GO" id="GO:0016020">
    <property type="term" value="C:membrane"/>
    <property type="evidence" value="ECO:0007669"/>
    <property type="project" value="UniProtKB-SubCell"/>
</dbReference>
<feature type="compositionally biased region" description="Basic and acidic residues" evidence="5">
    <location>
        <begin position="235"/>
        <end position="252"/>
    </location>
</feature>
<dbReference type="EMBL" id="AM920436">
    <property type="protein sequence ID" value="CAP95734.1"/>
    <property type="molecule type" value="Genomic_DNA"/>
</dbReference>
<dbReference type="Proteomes" id="UP000000724">
    <property type="component" value="Contig Pc00c21"/>
</dbReference>
<evidence type="ECO:0000256" key="6">
    <source>
        <dbReference type="SAM" id="Phobius"/>
    </source>
</evidence>
<dbReference type="InterPro" id="IPR051694">
    <property type="entry name" value="Immunoregulatory_rcpt-like"/>
</dbReference>
<dbReference type="Gene3D" id="1.20.5.510">
    <property type="entry name" value="Single helix bin"/>
    <property type="match status" value="1"/>
</dbReference>
<evidence type="ECO:0000256" key="3">
    <source>
        <dbReference type="ARBA" id="ARBA00022989"/>
    </source>
</evidence>
<reference evidence="7 8" key="1">
    <citation type="journal article" date="2008" name="Nat. Biotechnol.">
        <title>Genome sequencing and analysis of the filamentous fungus Penicillium chrysogenum.</title>
        <authorList>
            <person name="van den Berg M.A."/>
            <person name="Albang R."/>
            <person name="Albermann K."/>
            <person name="Badger J.H."/>
            <person name="Daran J.-M."/>
            <person name="Driessen A.J.M."/>
            <person name="Garcia-Estrada C."/>
            <person name="Fedorova N.D."/>
            <person name="Harris D.M."/>
            <person name="Heijne W.H.M."/>
            <person name="Joardar V.S."/>
            <person name="Kiel J.A.K.W."/>
            <person name="Kovalchuk A."/>
            <person name="Martin J.F."/>
            <person name="Nierman W.C."/>
            <person name="Nijland J.G."/>
            <person name="Pronk J.T."/>
            <person name="Roubos J.A."/>
            <person name="van der Klei I.J."/>
            <person name="van Peij N.N.M.E."/>
            <person name="Veenhuis M."/>
            <person name="von Doehren H."/>
            <person name="Wagner C."/>
            <person name="Wortman J.R."/>
            <person name="Bovenberg R.A.L."/>
        </authorList>
    </citation>
    <scope>NUCLEOTIDE SEQUENCE [LARGE SCALE GENOMIC DNA]</scope>
    <source>
        <strain evidence="8">ATCC 28089 / DSM 1075 / NRRL 1951 / Wisconsin 54-1255</strain>
    </source>
</reference>
<keyword evidence="3 6" id="KW-1133">Transmembrane helix</keyword>
<dbReference type="OrthoDB" id="4779287at2759"/>
<dbReference type="eggNOG" id="ENOG502S35T">
    <property type="taxonomic scope" value="Eukaryota"/>
</dbReference>
<comment type="subcellular location">
    <subcellularLocation>
        <location evidence="1">Membrane</location>
        <topology evidence="1">Single-pass membrane protein</topology>
    </subcellularLocation>
</comment>
<evidence type="ECO:0000256" key="1">
    <source>
        <dbReference type="ARBA" id="ARBA00004167"/>
    </source>
</evidence>
<evidence type="ECO:0000256" key="5">
    <source>
        <dbReference type="SAM" id="MobiDB-lite"/>
    </source>
</evidence>
<dbReference type="PANTHER" id="PTHR15549:SF27">
    <property type="entry name" value="CHITIN-BINDING TYPE-1 DOMAIN-CONTAINING PROTEIN"/>
    <property type="match status" value="1"/>
</dbReference>
<feature type="transmembrane region" description="Helical" evidence="6">
    <location>
        <begin position="167"/>
        <end position="189"/>
    </location>
</feature>
<keyword evidence="4 6" id="KW-0472">Membrane</keyword>
<dbReference type="BioCyc" id="PCHR:PC21G08370-MONOMER"/>
<dbReference type="STRING" id="500485.B6HLX9"/>
<evidence type="ECO:0000256" key="4">
    <source>
        <dbReference type="ARBA" id="ARBA00023136"/>
    </source>
</evidence>
<dbReference type="PANTHER" id="PTHR15549">
    <property type="entry name" value="PAIRED IMMUNOGLOBULIN-LIKE TYPE 2 RECEPTOR"/>
    <property type="match status" value="1"/>
</dbReference>
<dbReference type="AlphaFoldDB" id="B6HLX9"/>
<dbReference type="OMA" id="HCANETW"/>
<evidence type="ECO:0000313" key="8">
    <source>
        <dbReference type="Proteomes" id="UP000000724"/>
    </source>
</evidence>
<keyword evidence="8" id="KW-1185">Reference proteome</keyword>
<accession>B6HLX9</accession>
<dbReference type="GeneID" id="8317230"/>
<dbReference type="RefSeq" id="XP_002567876.1">
    <property type="nucleotide sequence ID" value="XM_002567830.1"/>
</dbReference>
<dbReference type="HOGENOM" id="CLU_061428_0_0_1"/>